<protein>
    <submittedName>
        <fullName evidence="2">Uncharacterized protein</fullName>
    </submittedName>
</protein>
<evidence type="ECO:0000313" key="2">
    <source>
        <dbReference type="EMBL" id="CCE91937.1"/>
    </source>
</evidence>
<dbReference type="GO" id="GO:0090154">
    <property type="term" value="P:positive regulation of sphingolipid biosynthetic process"/>
    <property type="evidence" value="ECO:0007669"/>
    <property type="project" value="EnsemblFungi"/>
</dbReference>
<reference evidence="2 3" key="1">
    <citation type="journal article" date="2011" name="Proc. Natl. Acad. Sci. U.S.A.">
        <title>Evolutionary erosion of yeast sex chromosomes by mating-type switching accidents.</title>
        <authorList>
            <person name="Gordon J.L."/>
            <person name="Armisen D."/>
            <person name="Proux-Wera E."/>
            <person name="Oheigeartaigh S.S."/>
            <person name="Byrne K.P."/>
            <person name="Wolfe K.H."/>
        </authorList>
    </citation>
    <scope>NUCLEOTIDE SEQUENCE [LARGE SCALE GENOMIC DNA]</scope>
    <source>
        <strain evidence="3">ATCC 10662 / CBS 1146 / NBRC 0425 / NCYC 2629 / NRRL Y-866</strain>
    </source>
</reference>
<dbReference type="GO" id="GO:0006666">
    <property type="term" value="P:3-keto-sphinganine metabolic process"/>
    <property type="evidence" value="ECO:0007669"/>
    <property type="project" value="EnsemblFungi"/>
</dbReference>
<dbReference type="HOGENOM" id="CLU_176405_0_0_1"/>
<organism evidence="2 3">
    <name type="scientific">Torulaspora delbrueckii</name>
    <name type="common">Yeast</name>
    <name type="synonym">Candida colliculosa</name>
    <dbReference type="NCBI Taxonomy" id="4950"/>
    <lineage>
        <taxon>Eukaryota</taxon>
        <taxon>Fungi</taxon>
        <taxon>Dikarya</taxon>
        <taxon>Ascomycota</taxon>
        <taxon>Saccharomycotina</taxon>
        <taxon>Saccharomycetes</taxon>
        <taxon>Saccharomycetales</taxon>
        <taxon>Saccharomycetaceae</taxon>
        <taxon>Torulaspora</taxon>
    </lineage>
</organism>
<dbReference type="GO" id="GO:0017059">
    <property type="term" value="C:serine palmitoyltransferase complex"/>
    <property type="evidence" value="ECO:0007669"/>
    <property type="project" value="EnsemblFungi"/>
</dbReference>
<dbReference type="GO" id="GO:0016020">
    <property type="term" value="C:membrane"/>
    <property type="evidence" value="ECO:0007669"/>
    <property type="project" value="GOC"/>
</dbReference>
<feature type="transmembrane region" description="Helical" evidence="1">
    <location>
        <begin position="93"/>
        <end position="115"/>
    </location>
</feature>
<dbReference type="AlphaFoldDB" id="G8ZTJ3"/>
<name>G8ZTJ3_TORDE</name>
<dbReference type="STRING" id="1076872.G8ZTJ3"/>
<accession>G8ZTJ3</accession>
<dbReference type="OrthoDB" id="4065448at2759"/>
<dbReference type="InParanoid" id="G8ZTJ3"/>
<dbReference type="RefSeq" id="XP_003681148.1">
    <property type="nucleotide sequence ID" value="XM_003681100.1"/>
</dbReference>
<dbReference type="KEGG" id="tdl:TDEL_0D03530"/>
<dbReference type="GO" id="GO:0008047">
    <property type="term" value="F:enzyme activator activity"/>
    <property type="evidence" value="ECO:0007669"/>
    <property type="project" value="EnsemblFungi"/>
</dbReference>
<proteinExistence type="predicted"/>
<gene>
    <name evidence="2" type="primary">TDEL0D03530</name>
    <name evidence="2" type="ORF">TDEL_0D03530</name>
</gene>
<keyword evidence="3" id="KW-1185">Reference proteome</keyword>
<dbReference type="FunCoup" id="G8ZTJ3">
    <property type="interactions" value="7"/>
</dbReference>
<sequence length="116" mass="13478">MLKDDKESIFSTVTARDAVNIDDLGKVSDEHLVAKVRPSMKYVETVREHKIRESPGMSTIDKLGDMIGDFVESLYWMYYIHLPYYLMTSFDSFCLHAFFLTIFSLGFFGIIKYLLL</sequence>
<keyword evidence="1" id="KW-0472">Membrane</keyword>
<dbReference type="EMBL" id="HE616745">
    <property type="protein sequence ID" value="CCE91937.1"/>
    <property type="molecule type" value="Genomic_DNA"/>
</dbReference>
<dbReference type="GeneID" id="11502371"/>
<keyword evidence="1" id="KW-1133">Transmembrane helix</keyword>
<dbReference type="Proteomes" id="UP000005627">
    <property type="component" value="Chromosome 4"/>
</dbReference>
<keyword evidence="1" id="KW-0812">Transmembrane</keyword>
<evidence type="ECO:0000313" key="3">
    <source>
        <dbReference type="Proteomes" id="UP000005627"/>
    </source>
</evidence>
<dbReference type="eggNOG" id="ENOG502S91C">
    <property type="taxonomic scope" value="Eukaryota"/>
</dbReference>
<evidence type="ECO:0000256" key="1">
    <source>
        <dbReference type="SAM" id="Phobius"/>
    </source>
</evidence>